<feature type="compositionally biased region" description="Acidic residues" evidence="1">
    <location>
        <begin position="68"/>
        <end position="99"/>
    </location>
</feature>
<keyword evidence="3" id="KW-1185">Reference proteome</keyword>
<dbReference type="AlphaFoldDB" id="A0A1C7MMV3"/>
<accession>A0A1C7MMV3</accession>
<sequence>MHDLENYTFAKERKRLGLGANWDDEDIFHGDEEPLMEDEGNNDANARRDQIAENMWADYQQRHLEQNLGDDDNDKDDEDEEADEENGEDEDDEDHETDQ</sequence>
<dbReference type="Proteomes" id="UP000092993">
    <property type="component" value="Unassembled WGS sequence"/>
</dbReference>
<dbReference type="EMBL" id="LUGG01000002">
    <property type="protein sequence ID" value="OBZ78192.1"/>
    <property type="molecule type" value="Genomic_DNA"/>
</dbReference>
<evidence type="ECO:0000313" key="2">
    <source>
        <dbReference type="EMBL" id="OBZ78192.1"/>
    </source>
</evidence>
<proteinExistence type="predicted"/>
<organism evidence="2 3">
    <name type="scientific">Grifola frondosa</name>
    <name type="common">Maitake</name>
    <name type="synonym">Polyporus frondosus</name>
    <dbReference type="NCBI Taxonomy" id="5627"/>
    <lineage>
        <taxon>Eukaryota</taxon>
        <taxon>Fungi</taxon>
        <taxon>Dikarya</taxon>
        <taxon>Basidiomycota</taxon>
        <taxon>Agaricomycotina</taxon>
        <taxon>Agaricomycetes</taxon>
        <taxon>Polyporales</taxon>
        <taxon>Grifolaceae</taxon>
        <taxon>Grifola</taxon>
    </lineage>
</organism>
<gene>
    <name evidence="2" type="ORF">A0H81_01779</name>
</gene>
<comment type="caution">
    <text evidence="2">The sequence shown here is derived from an EMBL/GenBank/DDBJ whole genome shotgun (WGS) entry which is preliminary data.</text>
</comment>
<reference evidence="2 3" key="1">
    <citation type="submission" date="2016-03" db="EMBL/GenBank/DDBJ databases">
        <title>Whole genome sequencing of Grifola frondosa 9006-11.</title>
        <authorList>
            <person name="Min B."/>
            <person name="Park H."/>
            <person name="Kim J.-G."/>
            <person name="Cho H."/>
            <person name="Oh Y.-L."/>
            <person name="Kong W.-S."/>
            <person name="Choi I.-G."/>
        </authorList>
    </citation>
    <scope>NUCLEOTIDE SEQUENCE [LARGE SCALE GENOMIC DNA]</scope>
    <source>
        <strain evidence="2 3">9006-11</strain>
    </source>
</reference>
<feature type="region of interest" description="Disordered" evidence="1">
    <location>
        <begin position="1"/>
        <end position="99"/>
    </location>
</feature>
<name>A0A1C7MMV3_GRIFR</name>
<protein>
    <submittedName>
        <fullName evidence="2">Uncharacterized protein</fullName>
    </submittedName>
</protein>
<evidence type="ECO:0000256" key="1">
    <source>
        <dbReference type="SAM" id="MobiDB-lite"/>
    </source>
</evidence>
<evidence type="ECO:0000313" key="3">
    <source>
        <dbReference type="Proteomes" id="UP000092993"/>
    </source>
</evidence>